<dbReference type="PROSITE" id="PS51186">
    <property type="entry name" value="GNAT"/>
    <property type="match status" value="1"/>
</dbReference>
<dbReference type="SUPFAM" id="SSF55729">
    <property type="entry name" value="Acyl-CoA N-acyltransferases (Nat)"/>
    <property type="match status" value="1"/>
</dbReference>
<organism evidence="4 5">
    <name type="scientific">Marinicrinis sediminis</name>
    <dbReference type="NCBI Taxonomy" id="1652465"/>
    <lineage>
        <taxon>Bacteria</taxon>
        <taxon>Bacillati</taxon>
        <taxon>Bacillota</taxon>
        <taxon>Bacilli</taxon>
        <taxon>Bacillales</taxon>
        <taxon>Paenibacillaceae</taxon>
    </lineage>
</organism>
<dbReference type="GO" id="GO:0016746">
    <property type="term" value="F:acyltransferase activity"/>
    <property type="evidence" value="ECO:0007669"/>
    <property type="project" value="UniProtKB-KW"/>
</dbReference>
<feature type="domain" description="N-acetyltransferase" evidence="3">
    <location>
        <begin position="1"/>
        <end position="156"/>
    </location>
</feature>
<evidence type="ECO:0000259" key="3">
    <source>
        <dbReference type="PROSITE" id="PS51186"/>
    </source>
</evidence>
<dbReference type="CDD" id="cd04301">
    <property type="entry name" value="NAT_SF"/>
    <property type="match status" value="1"/>
</dbReference>
<dbReference type="EC" id="2.3.1.-" evidence="4"/>
<keyword evidence="2 4" id="KW-0012">Acyltransferase</keyword>
<dbReference type="Proteomes" id="UP001597497">
    <property type="component" value="Unassembled WGS sequence"/>
</dbReference>
<dbReference type="PANTHER" id="PTHR42919">
    <property type="entry name" value="N-ALPHA-ACETYLTRANSFERASE"/>
    <property type="match status" value="1"/>
</dbReference>
<dbReference type="Gene3D" id="3.40.630.30">
    <property type="match status" value="1"/>
</dbReference>
<comment type="caution">
    <text evidence="4">The sequence shown here is derived from an EMBL/GenBank/DDBJ whole genome shotgun (WGS) entry which is preliminary data.</text>
</comment>
<keyword evidence="1 4" id="KW-0808">Transferase</keyword>
<sequence length="170" mass="19821">MEIIQIDKQCTESMERIWSIQQAAYPLEAKWIGFDRIPPLMESFEELCRTPEFFLGCMLDQVLVGAISYEQIAGDRMEICRMMVHPPFHRQGVASRLLAHFLQLNEDKWIEVCTGEGNEPAIQLYQKHGFRQVDTRRVNDRLQLICFEKSPVRDLDSMIEGEGQDESMDH</sequence>
<proteinExistence type="predicted"/>
<dbReference type="RefSeq" id="WP_379930081.1">
    <property type="nucleotide sequence ID" value="NZ_JBHUMM010000042.1"/>
</dbReference>
<dbReference type="InterPro" id="IPR000182">
    <property type="entry name" value="GNAT_dom"/>
</dbReference>
<gene>
    <name evidence="4" type="ORF">ACFSUC_13175</name>
</gene>
<dbReference type="InterPro" id="IPR016181">
    <property type="entry name" value="Acyl_CoA_acyltransferase"/>
</dbReference>
<dbReference type="Pfam" id="PF00583">
    <property type="entry name" value="Acetyltransf_1"/>
    <property type="match status" value="1"/>
</dbReference>
<dbReference type="PANTHER" id="PTHR42919:SF8">
    <property type="entry name" value="N-ALPHA-ACETYLTRANSFERASE 50"/>
    <property type="match status" value="1"/>
</dbReference>
<evidence type="ECO:0000256" key="1">
    <source>
        <dbReference type="ARBA" id="ARBA00022679"/>
    </source>
</evidence>
<name>A0ABW5RCR5_9BACL</name>
<evidence type="ECO:0000256" key="2">
    <source>
        <dbReference type="ARBA" id="ARBA00023315"/>
    </source>
</evidence>
<dbReference type="InterPro" id="IPR051556">
    <property type="entry name" value="N-term/lysine_N-AcTrnsfr"/>
</dbReference>
<accession>A0ABW5RCR5</accession>
<evidence type="ECO:0000313" key="5">
    <source>
        <dbReference type="Proteomes" id="UP001597497"/>
    </source>
</evidence>
<reference evidence="5" key="1">
    <citation type="journal article" date="2019" name="Int. J. Syst. Evol. Microbiol.">
        <title>The Global Catalogue of Microorganisms (GCM) 10K type strain sequencing project: providing services to taxonomists for standard genome sequencing and annotation.</title>
        <authorList>
            <consortium name="The Broad Institute Genomics Platform"/>
            <consortium name="The Broad Institute Genome Sequencing Center for Infectious Disease"/>
            <person name="Wu L."/>
            <person name="Ma J."/>
        </authorList>
    </citation>
    <scope>NUCLEOTIDE SEQUENCE [LARGE SCALE GENOMIC DNA]</scope>
    <source>
        <strain evidence="5">KCTC 33676</strain>
    </source>
</reference>
<dbReference type="EMBL" id="JBHUMM010000042">
    <property type="protein sequence ID" value="MFD2672515.1"/>
    <property type="molecule type" value="Genomic_DNA"/>
</dbReference>
<protein>
    <submittedName>
        <fullName evidence="4">GNAT family N-acetyltransferase</fullName>
        <ecNumber evidence="4">2.3.1.-</ecNumber>
    </submittedName>
</protein>
<evidence type="ECO:0000313" key="4">
    <source>
        <dbReference type="EMBL" id="MFD2672515.1"/>
    </source>
</evidence>
<keyword evidence="5" id="KW-1185">Reference proteome</keyword>